<feature type="region of interest" description="Disordered" evidence="4">
    <location>
        <begin position="813"/>
        <end position="854"/>
    </location>
</feature>
<dbReference type="GO" id="GO:0043565">
    <property type="term" value="F:sequence-specific DNA binding"/>
    <property type="evidence" value="ECO:0007669"/>
    <property type="project" value="InterPro"/>
</dbReference>
<evidence type="ECO:0000256" key="2">
    <source>
        <dbReference type="ARBA" id="ARBA00023125"/>
    </source>
</evidence>
<sequence>MCDQQVPHHKIAQDKLRMDPGGNEQPSNNQKSTEEDLSFADDLLLTDLHLLNESWFGDGSSSKNDDQFVPEVENLVPLENSSSRESKVPELNHPTAPVDSVFVPDFSSPSAAIQSSEGGWGLRHTSGYTDDDDRQLITPELDDIQPSLSEFSGDFPSCFVQGSNNRQSIEPPASVVQSIDSRSVSSLPNNVEWNSRFDTSQTQYDQSIISTNWCERDDQTSRETSVIDGFYSRKGNETAASTFATGYGKLNHYTKHPLGKPYNIVNDPNYVACGNGDTTTQHRQPILHTEASTQDFRAPHIDEKTEPPPLSHYPAISYNSYNTYQRFNYPNQGRHNSLTNIDNNHTVYPGDSRLRMSSCPENLEKILPTNPPDDTMNQQFRHKLGNASSFAEGPPEFQFRSPAPGAPPRKPEDSFPKRYLEQEIVSASSMYSKIGTRMRPTSECFNSCKHQSQSIVPQQYLVRSASLDRKSRTMVNQSSDHVGNQQALVRQNSAPVSLKKDIDTQHVPNQKTVVQPCSLTHIAGTSNIKVEPNEEDGFSLEVSQRDKHPSSSLVGNPETQTWNNGNKAHQASSYRRFSVNSCIPPSPHPTTNAEPGQICNPHLNKVKQEVFFDEACVPDHDVVNISNEIRDPITYGRRGSLQLWQFLVSLLEDPSNNQQVIAWTGRGLEFKLVEPEEVARRWGVQKNRPAMNYDKLSRSLRYYYEKGIMQKVAGERYVYKFVCEPEALFSMAGSLAPDRCFPHCHMLHLGQPRHTYMPPFHHHEPCYPNPIYYHSPYNFSQQSYAQAIQRNPQFIRSLDQHNRFKVEEITDGSFPKSIPNIPSFPPDDQAHSSSKHVANYPPNSFSQVREPTVD</sequence>
<dbReference type="STRING" id="7719.ENSCINP00000005277"/>
<protein>
    <recommendedName>
        <fullName evidence="5">ETS domain-containing protein</fullName>
    </recommendedName>
</protein>
<dbReference type="SMART" id="SM00413">
    <property type="entry name" value="ETS"/>
    <property type="match status" value="1"/>
</dbReference>
<dbReference type="InParanoid" id="F6TRJ7"/>
<reference evidence="6" key="3">
    <citation type="submission" date="2025-08" db="UniProtKB">
        <authorList>
            <consortium name="Ensembl"/>
        </authorList>
    </citation>
    <scope>IDENTIFICATION</scope>
</reference>
<dbReference type="Proteomes" id="UP000008144">
    <property type="component" value="Chromosome 1"/>
</dbReference>
<keyword evidence="2 3" id="KW-0238">DNA-binding</keyword>
<reference evidence="7" key="1">
    <citation type="journal article" date="2002" name="Science">
        <title>The draft genome of Ciona intestinalis: insights into chordate and vertebrate origins.</title>
        <authorList>
            <person name="Dehal P."/>
            <person name="Satou Y."/>
            <person name="Campbell R.K."/>
            <person name="Chapman J."/>
            <person name="Degnan B."/>
            <person name="De Tomaso A."/>
            <person name="Davidson B."/>
            <person name="Di Gregorio A."/>
            <person name="Gelpke M."/>
            <person name="Goodstein D.M."/>
            <person name="Harafuji N."/>
            <person name="Hastings K.E."/>
            <person name="Ho I."/>
            <person name="Hotta K."/>
            <person name="Huang W."/>
            <person name="Kawashima T."/>
            <person name="Lemaire P."/>
            <person name="Martinez D."/>
            <person name="Meinertzhagen I.A."/>
            <person name="Necula S."/>
            <person name="Nonaka M."/>
            <person name="Putnam N."/>
            <person name="Rash S."/>
            <person name="Saiga H."/>
            <person name="Satake M."/>
            <person name="Terry A."/>
            <person name="Yamada L."/>
            <person name="Wang H.G."/>
            <person name="Awazu S."/>
            <person name="Azumi K."/>
            <person name="Boore J."/>
            <person name="Branno M."/>
            <person name="Chin-Bow S."/>
            <person name="DeSantis R."/>
            <person name="Doyle S."/>
            <person name="Francino P."/>
            <person name="Keys D.N."/>
            <person name="Haga S."/>
            <person name="Hayashi H."/>
            <person name="Hino K."/>
            <person name="Imai K.S."/>
            <person name="Inaba K."/>
            <person name="Kano S."/>
            <person name="Kobayashi K."/>
            <person name="Kobayashi M."/>
            <person name="Lee B.I."/>
            <person name="Makabe K.W."/>
            <person name="Manohar C."/>
            <person name="Matassi G."/>
            <person name="Medina M."/>
            <person name="Mochizuki Y."/>
            <person name="Mount S."/>
            <person name="Morishita T."/>
            <person name="Miura S."/>
            <person name="Nakayama A."/>
            <person name="Nishizaka S."/>
            <person name="Nomoto H."/>
            <person name="Ohta F."/>
            <person name="Oishi K."/>
            <person name="Rigoutsos I."/>
            <person name="Sano M."/>
            <person name="Sasaki A."/>
            <person name="Sasakura Y."/>
            <person name="Shoguchi E."/>
            <person name="Shin-i T."/>
            <person name="Spagnuolo A."/>
            <person name="Stainier D."/>
            <person name="Suzuki M.M."/>
            <person name="Tassy O."/>
            <person name="Takatori N."/>
            <person name="Tokuoka M."/>
            <person name="Yagi K."/>
            <person name="Yoshizaki F."/>
            <person name="Wada S."/>
            <person name="Zhang C."/>
            <person name="Hyatt P.D."/>
            <person name="Larimer F."/>
            <person name="Detter C."/>
            <person name="Doggett N."/>
            <person name="Glavina T."/>
            <person name="Hawkins T."/>
            <person name="Richardson P."/>
            <person name="Lucas S."/>
            <person name="Kohara Y."/>
            <person name="Levine M."/>
            <person name="Satoh N."/>
            <person name="Rokhsar D.S."/>
        </authorList>
    </citation>
    <scope>NUCLEOTIDE SEQUENCE [LARGE SCALE GENOMIC DNA]</scope>
</reference>
<dbReference type="PANTHER" id="PTHR11849:SF282">
    <property type="entry name" value="ETV5-RELATED PROTEIN ETS96B"/>
    <property type="match status" value="1"/>
</dbReference>
<evidence type="ECO:0000256" key="4">
    <source>
        <dbReference type="SAM" id="MobiDB-lite"/>
    </source>
</evidence>
<dbReference type="PROSITE" id="PS00346">
    <property type="entry name" value="ETS_DOMAIN_2"/>
    <property type="match status" value="1"/>
</dbReference>
<organism evidence="6 7">
    <name type="scientific">Ciona intestinalis</name>
    <name type="common">Transparent sea squirt</name>
    <name type="synonym">Ascidia intestinalis</name>
    <dbReference type="NCBI Taxonomy" id="7719"/>
    <lineage>
        <taxon>Eukaryota</taxon>
        <taxon>Metazoa</taxon>
        <taxon>Chordata</taxon>
        <taxon>Tunicata</taxon>
        <taxon>Ascidiacea</taxon>
        <taxon>Phlebobranchia</taxon>
        <taxon>Cionidae</taxon>
        <taxon>Ciona</taxon>
    </lineage>
</organism>
<keyword evidence="3" id="KW-0539">Nucleus</keyword>
<evidence type="ECO:0000259" key="5">
    <source>
        <dbReference type="PROSITE" id="PS50061"/>
    </source>
</evidence>
<dbReference type="InterPro" id="IPR000418">
    <property type="entry name" value="Ets_dom"/>
</dbReference>
<dbReference type="GO" id="GO:0005634">
    <property type="term" value="C:nucleus"/>
    <property type="evidence" value="ECO:0000318"/>
    <property type="project" value="GO_Central"/>
</dbReference>
<dbReference type="PRINTS" id="PR00454">
    <property type="entry name" value="ETSDOMAIN"/>
</dbReference>
<dbReference type="FunFam" id="1.10.10.10:FF:000055">
    <property type="entry name" value="ETS translocation variant 4 isoform 1"/>
    <property type="match status" value="1"/>
</dbReference>
<feature type="region of interest" description="Disordered" evidence="4">
    <location>
        <begin position="1"/>
        <end position="38"/>
    </location>
</feature>
<feature type="domain" description="ETS" evidence="5">
    <location>
        <begin position="641"/>
        <end position="722"/>
    </location>
</feature>
<comment type="subcellular location">
    <subcellularLocation>
        <location evidence="3">Nucleus</location>
    </subcellularLocation>
</comment>
<evidence type="ECO:0000256" key="3">
    <source>
        <dbReference type="RuleBase" id="RU004019"/>
    </source>
</evidence>
<feature type="region of interest" description="Disordered" evidence="4">
    <location>
        <begin position="386"/>
        <end position="417"/>
    </location>
</feature>
<dbReference type="InterPro" id="IPR036388">
    <property type="entry name" value="WH-like_DNA-bd_sf"/>
</dbReference>
<dbReference type="AlphaFoldDB" id="F6TRJ7"/>
<name>F6TRJ7_CIOIN</name>
<dbReference type="InterPro" id="IPR046328">
    <property type="entry name" value="ETS_fam"/>
</dbReference>
<dbReference type="InterPro" id="IPR036390">
    <property type="entry name" value="WH_DNA-bd_sf"/>
</dbReference>
<dbReference type="PROSITE" id="PS00345">
    <property type="entry name" value="ETS_DOMAIN_1"/>
    <property type="match status" value="1"/>
</dbReference>
<dbReference type="Pfam" id="PF00178">
    <property type="entry name" value="Ets"/>
    <property type="match status" value="1"/>
</dbReference>
<feature type="compositionally biased region" description="Polar residues" evidence="4">
    <location>
        <begin position="831"/>
        <end position="854"/>
    </location>
</feature>
<dbReference type="EMBL" id="EAAA01000212">
    <property type="status" value="NOT_ANNOTATED_CDS"/>
    <property type="molecule type" value="Genomic_DNA"/>
</dbReference>
<dbReference type="PROSITE" id="PS50061">
    <property type="entry name" value="ETS_DOMAIN_3"/>
    <property type="match status" value="1"/>
</dbReference>
<reference evidence="6" key="4">
    <citation type="submission" date="2025-09" db="UniProtKB">
        <authorList>
            <consortium name="Ensembl"/>
        </authorList>
    </citation>
    <scope>IDENTIFICATION</scope>
</reference>
<proteinExistence type="inferred from homology"/>
<dbReference type="SUPFAM" id="SSF46785">
    <property type="entry name" value="Winged helix' DNA-binding domain"/>
    <property type="match status" value="1"/>
</dbReference>
<evidence type="ECO:0000256" key="1">
    <source>
        <dbReference type="ARBA" id="ARBA00005562"/>
    </source>
</evidence>
<comment type="similarity">
    <text evidence="1 3">Belongs to the ETS family.</text>
</comment>
<feature type="compositionally biased region" description="Polar residues" evidence="4">
    <location>
        <begin position="550"/>
        <end position="566"/>
    </location>
</feature>
<dbReference type="Gene3D" id="1.10.10.10">
    <property type="entry name" value="Winged helix-like DNA-binding domain superfamily/Winged helix DNA-binding domain"/>
    <property type="match status" value="1"/>
</dbReference>
<dbReference type="GO" id="GO:0006357">
    <property type="term" value="P:regulation of transcription by RNA polymerase II"/>
    <property type="evidence" value="ECO:0000318"/>
    <property type="project" value="GO_Central"/>
</dbReference>
<dbReference type="GO" id="GO:0000981">
    <property type="term" value="F:DNA-binding transcription factor activity, RNA polymerase II-specific"/>
    <property type="evidence" value="ECO:0000318"/>
    <property type="project" value="GO_Central"/>
</dbReference>
<feature type="region of interest" description="Disordered" evidence="4">
    <location>
        <begin position="546"/>
        <end position="566"/>
    </location>
</feature>
<evidence type="ECO:0000313" key="6">
    <source>
        <dbReference type="Ensembl" id="ENSCINP00000005277.3"/>
    </source>
</evidence>
<dbReference type="PANTHER" id="PTHR11849">
    <property type="entry name" value="ETS"/>
    <property type="match status" value="1"/>
</dbReference>
<reference evidence="6" key="2">
    <citation type="journal article" date="2008" name="Genome Biol.">
        <title>Improved genome assembly and evidence-based global gene model set for the chordate Ciona intestinalis: new insight into intron and operon populations.</title>
        <authorList>
            <person name="Satou Y."/>
            <person name="Mineta K."/>
            <person name="Ogasawara M."/>
            <person name="Sasakura Y."/>
            <person name="Shoguchi E."/>
            <person name="Ueno K."/>
            <person name="Yamada L."/>
            <person name="Matsumoto J."/>
            <person name="Wasserscheid J."/>
            <person name="Dewar K."/>
            <person name="Wiley G.B."/>
            <person name="Macmil S.L."/>
            <person name="Roe B.A."/>
            <person name="Zeller R.W."/>
            <person name="Hastings K.E."/>
            <person name="Lemaire P."/>
            <person name="Lindquist E."/>
            <person name="Endo T."/>
            <person name="Hotta K."/>
            <person name="Inaba K."/>
        </authorList>
    </citation>
    <scope>NUCLEOTIDE SEQUENCE [LARGE SCALE GENOMIC DNA]</scope>
    <source>
        <strain evidence="6">wild type</strain>
    </source>
</reference>
<dbReference type="Ensembl" id="ENSCINT00000005277.3">
    <property type="protein sequence ID" value="ENSCINP00000005277.3"/>
    <property type="gene ID" value="ENSCING00000002588.3"/>
</dbReference>
<dbReference type="HOGENOM" id="CLU_334322_0_0_1"/>
<dbReference type="GeneTree" id="ENSGT00940000158142"/>
<keyword evidence="7" id="KW-1185">Reference proteome</keyword>
<dbReference type="GO" id="GO:0030154">
    <property type="term" value="P:cell differentiation"/>
    <property type="evidence" value="ECO:0000318"/>
    <property type="project" value="GO_Central"/>
</dbReference>
<evidence type="ECO:0000313" key="7">
    <source>
        <dbReference type="Proteomes" id="UP000008144"/>
    </source>
</evidence>
<accession>F6TRJ7</accession>